<gene>
    <name evidence="2" type="ORF">JKILLFL_G3050</name>
</gene>
<evidence type="ECO:0000313" key="3">
    <source>
        <dbReference type="Proteomes" id="UP000836404"/>
    </source>
</evidence>
<protein>
    <submittedName>
        <fullName evidence="2">Uncharacterized protein</fullName>
    </submittedName>
</protein>
<sequence length="251" mass="26995">MSEGTDTAERTNQTPDATLAEIAASLRRMESRIGGVENAFVDHQVRLSAIVNAYPMTASGPFHTPPPMSMGPNFGYIVGQTPGHVQFQQGPIPTYGMPWTVRGYGPPGSPPGPAHTLLQSGSVPQAGGPFGLTPPMAPVPLPMHVPIHNHGPQTPQSGPSGRPNEPTFSLTDNDPILLAARAQLVEAYCFCYREQHPDWDSDRLEKELKATVSTEYLALRRKKIEEAVQAGKVSKTGNGGSNESSHKKKEQ</sequence>
<name>A0A9N8LJV3_9BASI</name>
<dbReference type="AlphaFoldDB" id="A0A9N8LJV3"/>
<keyword evidence="3" id="KW-1185">Reference proteome</keyword>
<organism evidence="2 3">
    <name type="scientific">Tilletia laevis</name>
    <dbReference type="NCBI Taxonomy" id="157183"/>
    <lineage>
        <taxon>Eukaryota</taxon>
        <taxon>Fungi</taxon>
        <taxon>Dikarya</taxon>
        <taxon>Basidiomycota</taxon>
        <taxon>Ustilaginomycotina</taxon>
        <taxon>Exobasidiomycetes</taxon>
        <taxon>Tilletiales</taxon>
        <taxon>Tilletiaceae</taxon>
        <taxon>Tilletia</taxon>
    </lineage>
</organism>
<evidence type="ECO:0000256" key="1">
    <source>
        <dbReference type="SAM" id="MobiDB-lite"/>
    </source>
</evidence>
<feature type="region of interest" description="Disordered" evidence="1">
    <location>
        <begin position="148"/>
        <end position="170"/>
    </location>
</feature>
<feature type="region of interest" description="Disordered" evidence="1">
    <location>
        <begin position="227"/>
        <end position="251"/>
    </location>
</feature>
<accession>A0A9N8LJV3</accession>
<proteinExistence type="predicted"/>
<dbReference type="Proteomes" id="UP000836404">
    <property type="component" value="Unassembled WGS sequence"/>
</dbReference>
<evidence type="ECO:0000313" key="2">
    <source>
        <dbReference type="EMBL" id="CAD6924708.1"/>
    </source>
</evidence>
<reference evidence="2 3" key="1">
    <citation type="submission" date="2020-10" db="EMBL/GenBank/DDBJ databases">
        <authorList>
            <person name="Sedaghatjoo S."/>
        </authorList>
    </citation>
    <scope>NUCLEOTIDE SEQUENCE [LARGE SCALE GENOMIC DNA]</scope>
    <source>
        <strain evidence="2 3">LLFL</strain>
    </source>
</reference>
<comment type="caution">
    <text evidence="2">The sequence shown here is derived from an EMBL/GenBank/DDBJ whole genome shotgun (WGS) entry which is preliminary data.</text>
</comment>
<dbReference type="EMBL" id="CAJHJF010002255">
    <property type="protein sequence ID" value="CAD6924708.1"/>
    <property type="molecule type" value="Genomic_DNA"/>
</dbReference>